<evidence type="ECO:0000313" key="1">
    <source>
        <dbReference type="EMBL" id="MCX2718718.1"/>
    </source>
</evidence>
<dbReference type="Proteomes" id="UP001207116">
    <property type="component" value="Unassembled WGS sequence"/>
</dbReference>
<sequence length="131" mass="15115">MKKTLFLFFTCSVFLNYAQENASIKGNIIDLEVNNEPLIFADIYLQNTNISTRTNFHGNFELNNVNPGNYTLVVRYLGYDTRFIPIYLKESERLEINTGLSAKRPDFEELDLDSVSKDTSVEAKYKTDKKP</sequence>
<dbReference type="Pfam" id="PF13715">
    <property type="entry name" value="CarbopepD_reg_2"/>
    <property type="match status" value="1"/>
</dbReference>
<keyword evidence="1" id="KW-0645">Protease</keyword>
<protein>
    <submittedName>
        <fullName evidence="1">Carboxypeptidase-like regulatory domain-containing protein</fullName>
    </submittedName>
</protein>
<keyword evidence="1" id="KW-0378">Hydrolase</keyword>
<dbReference type="InterPro" id="IPR008969">
    <property type="entry name" value="CarboxyPept-like_regulatory"/>
</dbReference>
<evidence type="ECO:0000313" key="2">
    <source>
        <dbReference type="Proteomes" id="UP001207116"/>
    </source>
</evidence>
<dbReference type="AlphaFoldDB" id="A0AAE3MK66"/>
<dbReference type="Gene3D" id="2.60.40.1120">
    <property type="entry name" value="Carboxypeptidase-like, regulatory domain"/>
    <property type="match status" value="1"/>
</dbReference>
<reference evidence="1" key="1">
    <citation type="submission" date="2022-11" db="EMBL/GenBank/DDBJ databases">
        <title>The characterization of three novel Bacteroidetes species and genomic analysis of their roles in tidal elemental geochemical cycles.</title>
        <authorList>
            <person name="Ma K.-J."/>
        </authorList>
    </citation>
    <scope>NUCLEOTIDE SEQUENCE</scope>
    <source>
        <strain evidence="1">M415</strain>
    </source>
</reference>
<comment type="caution">
    <text evidence="1">The sequence shown here is derived from an EMBL/GenBank/DDBJ whole genome shotgun (WGS) entry which is preliminary data.</text>
</comment>
<organism evidence="1 2">
    <name type="scientific">Lentiprolixibacter aurantiacus</name>
    <dbReference type="NCBI Taxonomy" id="2993939"/>
    <lineage>
        <taxon>Bacteria</taxon>
        <taxon>Pseudomonadati</taxon>
        <taxon>Bacteroidota</taxon>
        <taxon>Flavobacteriia</taxon>
        <taxon>Flavobacteriales</taxon>
        <taxon>Flavobacteriaceae</taxon>
        <taxon>Lentiprolixibacter</taxon>
    </lineage>
</organism>
<dbReference type="GO" id="GO:0004180">
    <property type="term" value="F:carboxypeptidase activity"/>
    <property type="evidence" value="ECO:0007669"/>
    <property type="project" value="UniProtKB-KW"/>
</dbReference>
<gene>
    <name evidence="1" type="ORF">OO016_03790</name>
</gene>
<dbReference type="EMBL" id="JAPFQP010000001">
    <property type="protein sequence ID" value="MCX2718718.1"/>
    <property type="molecule type" value="Genomic_DNA"/>
</dbReference>
<proteinExistence type="predicted"/>
<dbReference type="RefSeq" id="WP_266010963.1">
    <property type="nucleotide sequence ID" value="NZ_JAPFQP010000001.1"/>
</dbReference>
<name>A0AAE3MK66_9FLAO</name>
<dbReference type="SUPFAM" id="SSF49464">
    <property type="entry name" value="Carboxypeptidase regulatory domain-like"/>
    <property type="match status" value="1"/>
</dbReference>
<accession>A0AAE3MK66</accession>
<keyword evidence="2" id="KW-1185">Reference proteome</keyword>
<keyword evidence="1" id="KW-0121">Carboxypeptidase</keyword>